<feature type="compositionally biased region" description="Basic and acidic residues" evidence="2">
    <location>
        <begin position="85"/>
        <end position="105"/>
    </location>
</feature>
<dbReference type="SUPFAM" id="SSF54928">
    <property type="entry name" value="RNA-binding domain, RBD"/>
    <property type="match status" value="1"/>
</dbReference>
<feature type="domain" description="RRM" evidence="3">
    <location>
        <begin position="2"/>
        <end position="76"/>
    </location>
</feature>
<evidence type="ECO:0000259" key="3">
    <source>
        <dbReference type="PROSITE" id="PS50102"/>
    </source>
</evidence>
<dbReference type="EMBL" id="KV454541">
    <property type="protein sequence ID" value="ODV67372.1"/>
    <property type="molecule type" value="Genomic_DNA"/>
</dbReference>
<dbReference type="RefSeq" id="XP_020076439.1">
    <property type="nucleotide sequence ID" value="XM_020220178.1"/>
</dbReference>
<dbReference type="InterPro" id="IPR035979">
    <property type="entry name" value="RBD_domain_sf"/>
</dbReference>
<dbReference type="OrthoDB" id="7763451at2759"/>
<dbReference type="PANTHER" id="PTHR32343:SF10">
    <property type="entry name" value="RNA-BINDING REGION RNP-1 DOMAIN-CONTAINING PROTEIN"/>
    <property type="match status" value="1"/>
</dbReference>
<dbReference type="InterPro" id="IPR000504">
    <property type="entry name" value="RRM_dom"/>
</dbReference>
<name>A0A1E4RJB9_9ASCO</name>
<accession>A0A1E4RJB9</accession>
<protein>
    <recommendedName>
        <fullName evidence="3">RRM domain-containing protein</fullName>
    </recommendedName>
</protein>
<evidence type="ECO:0000313" key="4">
    <source>
        <dbReference type="EMBL" id="ODV67372.1"/>
    </source>
</evidence>
<evidence type="ECO:0000256" key="2">
    <source>
        <dbReference type="SAM" id="MobiDB-lite"/>
    </source>
</evidence>
<gene>
    <name evidence="4" type="ORF">HYPBUDRAFT_149108</name>
</gene>
<keyword evidence="1" id="KW-0694">RNA-binding</keyword>
<dbReference type="AlphaFoldDB" id="A0A1E4RJB9"/>
<reference evidence="5" key="1">
    <citation type="submission" date="2016-05" db="EMBL/GenBank/DDBJ databases">
        <title>Comparative genomics of biotechnologically important yeasts.</title>
        <authorList>
            <consortium name="DOE Joint Genome Institute"/>
            <person name="Riley R."/>
            <person name="Haridas S."/>
            <person name="Wolfe K.H."/>
            <person name="Lopes M.R."/>
            <person name="Hittinger C.T."/>
            <person name="Goker M."/>
            <person name="Salamov A."/>
            <person name="Wisecaver J."/>
            <person name="Long T.M."/>
            <person name="Aerts A.L."/>
            <person name="Barry K."/>
            <person name="Choi C."/>
            <person name="Clum A."/>
            <person name="Coughlan A.Y."/>
            <person name="Deshpande S."/>
            <person name="Douglass A.P."/>
            <person name="Hanson S.J."/>
            <person name="Klenk H.-P."/>
            <person name="Labutti K."/>
            <person name="Lapidus A."/>
            <person name="Lindquist E."/>
            <person name="Lipzen A."/>
            <person name="Meier-Kolthoff J.P."/>
            <person name="Ohm R.A."/>
            <person name="Otillar R.P."/>
            <person name="Pangilinan J."/>
            <person name="Peng Y."/>
            <person name="Rokas A."/>
            <person name="Rosa C.A."/>
            <person name="Scheuner C."/>
            <person name="Sibirny A.A."/>
            <person name="Slot J.C."/>
            <person name="Stielow J.B."/>
            <person name="Sun H."/>
            <person name="Kurtzman C.P."/>
            <person name="Blackwell M."/>
            <person name="Grigoriev I.V."/>
            <person name="Jeffries T.W."/>
        </authorList>
    </citation>
    <scope>NUCLEOTIDE SEQUENCE [LARGE SCALE GENOMIC DNA]</scope>
    <source>
        <strain evidence="5">NRRL Y-1933</strain>
    </source>
</reference>
<keyword evidence="5" id="KW-1185">Reference proteome</keyword>
<evidence type="ECO:0000256" key="1">
    <source>
        <dbReference type="PROSITE-ProRule" id="PRU00176"/>
    </source>
</evidence>
<dbReference type="SMART" id="SM00360">
    <property type="entry name" value="RRM"/>
    <property type="match status" value="1"/>
</dbReference>
<dbReference type="GeneID" id="30994728"/>
<dbReference type="STRING" id="984485.A0A1E4RJB9"/>
<dbReference type="Proteomes" id="UP000095085">
    <property type="component" value="Unassembled WGS sequence"/>
</dbReference>
<dbReference type="PROSITE" id="PS50102">
    <property type="entry name" value="RRM"/>
    <property type="match status" value="1"/>
</dbReference>
<dbReference type="PANTHER" id="PTHR32343">
    <property type="entry name" value="SERINE/ARGININE-RICH SPLICING FACTOR"/>
    <property type="match status" value="1"/>
</dbReference>
<dbReference type="Gene3D" id="3.30.70.330">
    <property type="match status" value="1"/>
</dbReference>
<sequence>MSSIIASHIPTTISNEKLQEFFGFCGKIKSINLLDKDDKFQKYQITFESPKALSTAVLLNDAELDGVPIIVEEEPKGIVEQPQALHEDPPSYEATEKSSIEDHKIQSNATLTGDDNYDDITQEEKPKSAILAQLLSQGYNLSDQLIEKSIKFDNEKGYTTKFKSFLNNLDSKYLHLQEPESSASKNLNSISNKFNSLASSFQGSKYQQKLSHYYEKASSHPYGVKVHDFYKNLHKDVIDVHNEAKRLNELKKNNLESEQATANAAAAINTAN</sequence>
<proteinExistence type="predicted"/>
<dbReference type="GO" id="GO:0003723">
    <property type="term" value="F:RNA binding"/>
    <property type="evidence" value="ECO:0007669"/>
    <property type="project" value="UniProtKB-UniRule"/>
</dbReference>
<feature type="region of interest" description="Disordered" evidence="2">
    <location>
        <begin position="78"/>
        <end position="116"/>
    </location>
</feature>
<dbReference type="InterPro" id="IPR012677">
    <property type="entry name" value="Nucleotide-bd_a/b_plait_sf"/>
</dbReference>
<organism evidence="4 5">
    <name type="scientific">Hyphopichia burtonii NRRL Y-1933</name>
    <dbReference type="NCBI Taxonomy" id="984485"/>
    <lineage>
        <taxon>Eukaryota</taxon>
        <taxon>Fungi</taxon>
        <taxon>Dikarya</taxon>
        <taxon>Ascomycota</taxon>
        <taxon>Saccharomycotina</taxon>
        <taxon>Pichiomycetes</taxon>
        <taxon>Debaryomycetaceae</taxon>
        <taxon>Hyphopichia</taxon>
    </lineage>
</organism>
<evidence type="ECO:0000313" key="5">
    <source>
        <dbReference type="Proteomes" id="UP000095085"/>
    </source>
</evidence>